<evidence type="ECO:0000313" key="2">
    <source>
        <dbReference type="Proteomes" id="UP001501074"/>
    </source>
</evidence>
<evidence type="ECO:0000313" key="1">
    <source>
        <dbReference type="EMBL" id="GAA3601071.1"/>
    </source>
</evidence>
<gene>
    <name evidence="1" type="ORF">GCM10022223_15930</name>
</gene>
<accession>A0ABP6Z7T1</accession>
<evidence type="ECO:0008006" key="3">
    <source>
        <dbReference type="Google" id="ProtNLM"/>
    </source>
</evidence>
<dbReference type="Proteomes" id="UP001501074">
    <property type="component" value="Unassembled WGS sequence"/>
</dbReference>
<comment type="caution">
    <text evidence="1">The sequence shown here is derived from an EMBL/GenBank/DDBJ whole genome shotgun (WGS) entry which is preliminary data.</text>
</comment>
<proteinExistence type="predicted"/>
<name>A0ABP6Z7T1_9ACTN</name>
<protein>
    <recommendedName>
        <fullName evidence="3">ABC-type Mn/Zn transport systems, ATPase component</fullName>
    </recommendedName>
</protein>
<reference evidence="2" key="1">
    <citation type="journal article" date="2019" name="Int. J. Syst. Evol. Microbiol.">
        <title>The Global Catalogue of Microorganisms (GCM) 10K type strain sequencing project: providing services to taxonomists for standard genome sequencing and annotation.</title>
        <authorList>
            <consortium name="The Broad Institute Genomics Platform"/>
            <consortium name="The Broad Institute Genome Sequencing Center for Infectious Disease"/>
            <person name="Wu L."/>
            <person name="Ma J."/>
        </authorList>
    </citation>
    <scope>NUCLEOTIDE SEQUENCE [LARGE SCALE GENOMIC DNA]</scope>
    <source>
        <strain evidence="2">JCM 16902</strain>
    </source>
</reference>
<sequence>MGAVALNGAASDIVNPRERAEIAADGWARWSPVNAAAIGAHLIGGAALVLANRDRVRHQSGVTSNTAVKSLITVAAVATTAYSGYLGARLASAGKVDAEGATTPAAGTPDEAAAAQRRLRGLQWVTPVLTAIIVVLGAQQGEQQRTGEVIGGLRKKAARRS</sequence>
<organism evidence="1 2">
    <name type="scientific">Kineosporia mesophila</name>
    <dbReference type="NCBI Taxonomy" id="566012"/>
    <lineage>
        <taxon>Bacteria</taxon>
        <taxon>Bacillati</taxon>
        <taxon>Actinomycetota</taxon>
        <taxon>Actinomycetes</taxon>
        <taxon>Kineosporiales</taxon>
        <taxon>Kineosporiaceae</taxon>
        <taxon>Kineosporia</taxon>
    </lineage>
</organism>
<keyword evidence="2" id="KW-1185">Reference proteome</keyword>
<dbReference type="EMBL" id="BAAAZO010000002">
    <property type="protein sequence ID" value="GAA3601071.1"/>
    <property type="molecule type" value="Genomic_DNA"/>
</dbReference>